<gene>
    <name evidence="2" type="ORF">HN018_07825</name>
</gene>
<organism evidence="2 3">
    <name type="scientific">Lichenicola cladoniae</name>
    <dbReference type="NCBI Taxonomy" id="1484109"/>
    <lineage>
        <taxon>Bacteria</taxon>
        <taxon>Pseudomonadati</taxon>
        <taxon>Pseudomonadota</taxon>
        <taxon>Alphaproteobacteria</taxon>
        <taxon>Acetobacterales</taxon>
        <taxon>Acetobacteraceae</taxon>
        <taxon>Lichenicola</taxon>
    </lineage>
</organism>
<dbReference type="PANTHER" id="PTHR42685">
    <property type="entry name" value="GERANYLGERANYL DIPHOSPHATE REDUCTASE"/>
    <property type="match status" value="1"/>
</dbReference>
<proteinExistence type="predicted"/>
<dbReference type="PANTHER" id="PTHR42685:SF22">
    <property type="entry name" value="CONDITIONED MEDIUM FACTOR RECEPTOR 1"/>
    <property type="match status" value="1"/>
</dbReference>
<protein>
    <submittedName>
        <fullName evidence="2">FAD-dependent oxidoreductase</fullName>
    </submittedName>
</protein>
<dbReference type="InterPro" id="IPR023753">
    <property type="entry name" value="FAD/NAD-binding_dom"/>
</dbReference>
<name>A0A6M8HNR7_9PROT</name>
<dbReference type="SUPFAM" id="SSF51905">
    <property type="entry name" value="FAD/NAD(P)-binding domain"/>
    <property type="match status" value="1"/>
</dbReference>
<dbReference type="Proteomes" id="UP000500767">
    <property type="component" value="Chromosome"/>
</dbReference>
<evidence type="ECO:0000259" key="1">
    <source>
        <dbReference type="Pfam" id="PF07992"/>
    </source>
</evidence>
<dbReference type="InterPro" id="IPR036188">
    <property type="entry name" value="FAD/NAD-bd_sf"/>
</dbReference>
<accession>A0A6M8HNR7</accession>
<dbReference type="EMBL" id="CP053708">
    <property type="protein sequence ID" value="QKE89966.1"/>
    <property type="molecule type" value="Genomic_DNA"/>
</dbReference>
<evidence type="ECO:0000313" key="3">
    <source>
        <dbReference type="Proteomes" id="UP000500767"/>
    </source>
</evidence>
<dbReference type="Gene3D" id="3.50.50.60">
    <property type="entry name" value="FAD/NAD(P)-binding domain"/>
    <property type="match status" value="1"/>
</dbReference>
<dbReference type="AlphaFoldDB" id="A0A6M8HNR7"/>
<dbReference type="GO" id="GO:0016491">
    <property type="term" value="F:oxidoreductase activity"/>
    <property type="evidence" value="ECO:0007669"/>
    <property type="project" value="InterPro"/>
</dbReference>
<reference evidence="2 3" key="1">
    <citation type="journal article" date="2014" name="World J. Microbiol. Biotechnol.">
        <title>Biodiversity and physiological characteristics of Antarctic and Arctic lichens-associated bacteria.</title>
        <authorList>
            <person name="Lee Y.M."/>
            <person name="Kim E.H."/>
            <person name="Lee H.K."/>
            <person name="Hong S.G."/>
        </authorList>
    </citation>
    <scope>NUCLEOTIDE SEQUENCE [LARGE SCALE GENOMIC DNA]</scope>
    <source>
        <strain evidence="2 3">PAMC 26569</strain>
    </source>
</reference>
<dbReference type="KEGG" id="lck:HN018_07825"/>
<evidence type="ECO:0000313" key="2">
    <source>
        <dbReference type="EMBL" id="QKE89966.1"/>
    </source>
</evidence>
<dbReference type="Pfam" id="PF07992">
    <property type="entry name" value="Pyr_redox_2"/>
    <property type="match status" value="1"/>
</dbReference>
<sequence>MTQGRSTTDIAIIGGGLAGAALAIQSASHGRQVTLIEREAGPHDKVCGEFLSREALLHLRALDIDPARLGGMPIDRVRLATGRAMAEVVLPFQGMGLSRRVLDEALLARAQAGGATLRRGSAAGGLDGGPGEHRVRLQDGCEIVARDVVLATGKHDLRGWKRGPGRQNDLVGFKQHFRLTPGQAARLAGAVELTLFAGGYAGLQLVEDGQATLCLLVRRSRLAELGGRWGGVLASVAEDAPLLGERLAGAQPVQSRPLTISGIPYGFVAPATAGPSGAGIWRLGDQSAVIPSFTGDGMSIALHSAALAARMLREGSTPDDLQEAMRRDVGRQVAGAALLSLGAVRRPLQRPLVAIARLVPAISTAIAAATRIPDAALQRGLAGVRA</sequence>
<dbReference type="RefSeq" id="WP_171835064.1">
    <property type="nucleotide sequence ID" value="NZ_CP053708.1"/>
</dbReference>
<feature type="domain" description="FAD/NAD(P)-binding" evidence="1">
    <location>
        <begin position="9"/>
        <end position="155"/>
    </location>
</feature>
<dbReference type="InterPro" id="IPR050407">
    <property type="entry name" value="Geranylgeranyl_reductase"/>
</dbReference>
<keyword evidence="3" id="KW-1185">Reference proteome</keyword>
<dbReference type="PRINTS" id="PR00411">
    <property type="entry name" value="PNDRDTASEI"/>
</dbReference>